<dbReference type="RefSeq" id="XP_007403690.1">
    <property type="nucleotide sequence ID" value="XM_007403628.1"/>
</dbReference>
<dbReference type="Proteomes" id="UP000001072">
    <property type="component" value="Unassembled WGS sequence"/>
</dbReference>
<protein>
    <submittedName>
        <fullName evidence="2">Uncharacterized protein</fullName>
    </submittedName>
</protein>
<dbReference type="KEGG" id="mlr:MELLADRAFT_87010"/>
<dbReference type="EMBL" id="GL883090">
    <property type="protein sequence ID" value="EGG12752.1"/>
    <property type="molecule type" value="Genomic_DNA"/>
</dbReference>
<evidence type="ECO:0000256" key="1">
    <source>
        <dbReference type="SAM" id="MobiDB-lite"/>
    </source>
</evidence>
<evidence type="ECO:0000313" key="2">
    <source>
        <dbReference type="EMBL" id="EGG12752.1"/>
    </source>
</evidence>
<evidence type="ECO:0000313" key="3">
    <source>
        <dbReference type="Proteomes" id="UP000001072"/>
    </source>
</evidence>
<dbReference type="HOGENOM" id="CLU_076149_0_0_1"/>
<keyword evidence="3" id="KW-1185">Reference proteome</keyword>
<dbReference type="OrthoDB" id="2505029at2759"/>
<dbReference type="VEuPathDB" id="FungiDB:MELLADRAFT_87010"/>
<feature type="region of interest" description="Disordered" evidence="1">
    <location>
        <begin position="249"/>
        <end position="307"/>
    </location>
</feature>
<dbReference type="GeneID" id="18934366"/>
<organism evidence="3">
    <name type="scientific">Melampsora larici-populina (strain 98AG31 / pathotype 3-4-7)</name>
    <name type="common">Poplar leaf rust fungus</name>
    <dbReference type="NCBI Taxonomy" id="747676"/>
    <lineage>
        <taxon>Eukaryota</taxon>
        <taxon>Fungi</taxon>
        <taxon>Dikarya</taxon>
        <taxon>Basidiomycota</taxon>
        <taxon>Pucciniomycotina</taxon>
        <taxon>Pucciniomycetes</taxon>
        <taxon>Pucciniales</taxon>
        <taxon>Melampsoraceae</taxon>
        <taxon>Melampsora</taxon>
    </lineage>
</organism>
<gene>
    <name evidence="2" type="ORF">MELLADRAFT_87010</name>
</gene>
<dbReference type="InParanoid" id="F4R470"/>
<sequence length="307" mass="32936">MVAPNTNSTSHPIRVNYFGQAGVEAASLHINSKGFISSHASIATSGMNGGAPFANPIRLTSYGSTADAVKPNSVYSMTCKMIGTNDDKDDHLHFENSARIDLGDVARFGESFAEDLMDKTVMIALGYVTARETVKDPLYKGKATVVITLQSQDYDPIQRQTKIPVTFYTKHHIPPVRNMEKAQNICQVGREVQLVGAIKDYNGVNFMWETEVTAISRCTGDAPSLVDKVINKPGTPKGGRVPLTLNKASSAASTSANTLDPNPSSTPPVPQGTGNVIDTAVESTEADENTEAPETPVNSSPLKRRQV</sequence>
<dbReference type="AlphaFoldDB" id="F4R470"/>
<reference evidence="3" key="1">
    <citation type="journal article" date="2011" name="Proc. Natl. Acad. Sci. U.S.A.">
        <title>Obligate biotrophy features unraveled by the genomic analysis of rust fungi.</title>
        <authorList>
            <person name="Duplessis S."/>
            <person name="Cuomo C.A."/>
            <person name="Lin Y.-C."/>
            <person name="Aerts A."/>
            <person name="Tisserant E."/>
            <person name="Veneault-Fourrey C."/>
            <person name="Joly D.L."/>
            <person name="Hacquard S."/>
            <person name="Amselem J."/>
            <person name="Cantarel B.L."/>
            <person name="Chiu R."/>
            <person name="Coutinho P.M."/>
            <person name="Feau N."/>
            <person name="Field M."/>
            <person name="Frey P."/>
            <person name="Gelhaye E."/>
            <person name="Goldberg J."/>
            <person name="Grabherr M.G."/>
            <person name="Kodira C.D."/>
            <person name="Kohler A."/>
            <person name="Kuees U."/>
            <person name="Lindquist E.A."/>
            <person name="Lucas S.M."/>
            <person name="Mago R."/>
            <person name="Mauceli E."/>
            <person name="Morin E."/>
            <person name="Murat C."/>
            <person name="Pangilinan J.L."/>
            <person name="Park R."/>
            <person name="Pearson M."/>
            <person name="Quesneville H."/>
            <person name="Rouhier N."/>
            <person name="Sakthikumar S."/>
            <person name="Salamov A.A."/>
            <person name="Schmutz J."/>
            <person name="Selles B."/>
            <person name="Shapiro H."/>
            <person name="Tanguay P."/>
            <person name="Tuskan G.A."/>
            <person name="Henrissat B."/>
            <person name="Van de Peer Y."/>
            <person name="Rouze P."/>
            <person name="Ellis J.G."/>
            <person name="Dodds P.N."/>
            <person name="Schein J.E."/>
            <person name="Zhong S."/>
            <person name="Hamelin R.C."/>
            <person name="Grigoriev I.V."/>
            <person name="Szabo L.J."/>
            <person name="Martin F."/>
        </authorList>
    </citation>
    <scope>NUCLEOTIDE SEQUENCE [LARGE SCALE GENOMIC DNA]</scope>
    <source>
        <strain evidence="3">98AG31 / pathotype 3-4-7</strain>
    </source>
</reference>
<name>F4R470_MELLP</name>
<accession>F4R470</accession>
<proteinExistence type="predicted"/>